<evidence type="ECO:0000256" key="3">
    <source>
        <dbReference type="ARBA" id="ARBA00022840"/>
    </source>
</evidence>
<dbReference type="AlphaFoldDB" id="A0A068LDD4"/>
<evidence type="ECO:0000259" key="5">
    <source>
        <dbReference type="PROSITE" id="PS50975"/>
    </source>
</evidence>
<geneLocation type="plasmid" evidence="6">
    <name>pSA3239</name>
</geneLocation>
<reference evidence="6" key="4">
    <citation type="journal article" date="2010" name="Microbiology">
        <title>The role of the TetR-family transcriptional regulator Aur1R in negative regulation of the auricin gene cluster in Streptomyces aureofaciens CCM 3239.</title>
        <authorList>
            <person name="Novakova R."/>
            <person name="Kutas P."/>
            <person name="Feckova L."/>
            <person name="Kormanec J."/>
        </authorList>
    </citation>
    <scope>NUCLEOTIDE SEQUENCE</scope>
    <source>
        <strain evidence="6">CCM3239</strain>
        <plasmid evidence="6">pSA3239</plasmid>
    </source>
</reference>
<accession>A0A068LDD4</accession>
<dbReference type="EMBL" id="KJ396772">
    <property type="protein sequence ID" value="AIE41935.1"/>
    <property type="molecule type" value="Genomic_DNA"/>
</dbReference>
<feature type="domain" description="ATP-grasp" evidence="5">
    <location>
        <begin position="146"/>
        <end position="335"/>
    </location>
</feature>
<dbReference type="InterPro" id="IPR011761">
    <property type="entry name" value="ATP-grasp"/>
</dbReference>
<sequence>MTHPTAHPSHPAAALPLPEAFVLTGAFRVVCRNPRYLEELAARGLKILLITPESYRDAAETARKDPDHPASLIDEIAYVDGSLDLDGSFTPGFAARARAWHGRYTLRGAYAVGETLVEQTGLLCDALGLPGPGLRATRVCRSKYLQRWYLDAFGPACLVVPPGGREDADPTVLNYPVVAKPATRHSSSGVVAVEDAEAMRVLLGEYPAHETVLIEEKATGQEYSVETLVQHGEPVFTSVTRKETTESGARTFVELAHSVPDPSGTHDAVLLDANRRMLDALGFRDGIAHSEWRVGADGRPCLMEVAARTPGDGLLALYHLATGQPMEPEIIKIALGERASYPAPRRFTRQVYLDHAPGVLADVTLDWPGVRPQWVGEAGMWPEWRPGAAGDPAALRALLVLKEAGARLGPLASSDDRAVTFLLDAPTADGLDELERSVRAAVTVVTEPETDADEH</sequence>
<keyword evidence="6" id="KW-0614">Plasmid</keyword>
<dbReference type="GO" id="GO:0005524">
    <property type="term" value="F:ATP binding"/>
    <property type="evidence" value="ECO:0007669"/>
    <property type="project" value="UniProtKB-UniRule"/>
</dbReference>
<dbReference type="Gene3D" id="3.30.470.20">
    <property type="entry name" value="ATP-grasp fold, B domain"/>
    <property type="match status" value="1"/>
</dbReference>
<dbReference type="InterPro" id="IPR052032">
    <property type="entry name" value="ATP-dep_AA_Ligase"/>
</dbReference>
<evidence type="ECO:0000256" key="2">
    <source>
        <dbReference type="ARBA" id="ARBA00022741"/>
    </source>
</evidence>
<dbReference type="GO" id="GO:0016874">
    <property type="term" value="F:ligase activity"/>
    <property type="evidence" value="ECO:0007669"/>
    <property type="project" value="UniProtKB-KW"/>
</dbReference>
<reference evidence="6" key="8">
    <citation type="journal article" date="2015" name="Appl. Microbiol. Biotechnol.">
        <title>Characterisation of the genes involved in the biosynthesis and attachment of the aminodeoxysugar D-forosamine in the auricin gene cluster of Streptomyces aureofaciens CCM3239.</title>
        <authorList>
            <person name="Bekeova C."/>
            <person name="Rehakova A."/>
            <person name="Feckova L."/>
            <person name="Vlckova S."/>
            <person name="Novakova R."/>
            <person name="Mingyar E."/>
            <person name="Kormanec J."/>
        </authorList>
    </citation>
    <scope>NUCLEOTIDE SEQUENCE</scope>
    <source>
        <strain evidence="6">CCM3239</strain>
        <plasmid evidence="6">pSA3239</plasmid>
    </source>
</reference>
<dbReference type="PANTHER" id="PTHR43585">
    <property type="entry name" value="FUMIPYRROLE BIOSYNTHESIS PROTEIN C"/>
    <property type="match status" value="1"/>
</dbReference>
<dbReference type="SUPFAM" id="SSF56059">
    <property type="entry name" value="Glutathione synthetase ATP-binding domain-like"/>
    <property type="match status" value="1"/>
</dbReference>
<keyword evidence="2 4" id="KW-0547">Nucleotide-binding</keyword>
<dbReference type="PROSITE" id="PS50975">
    <property type="entry name" value="ATP_GRASP"/>
    <property type="match status" value="1"/>
</dbReference>
<reference evidence="6" key="1">
    <citation type="journal article" date="2002" name="Gene">
        <title>Cloning and characterization of a polyketide synthase gene cluster involved in biosynthesis of a proposed angucycline-like polyketide auricin in Streptomyces aureofaciens CCM 3239.</title>
        <authorList>
            <person name="Novakova R."/>
            <person name="Bistakova J."/>
            <person name="Homerova D."/>
            <person name="Rezuchova B."/>
            <person name="Kormanec J."/>
        </authorList>
    </citation>
    <scope>NUCLEOTIDE SEQUENCE</scope>
    <source>
        <strain evidence="6">CCM3239</strain>
        <plasmid evidence="6">pSA3239</plasmid>
    </source>
</reference>
<reference evidence="6" key="5">
    <citation type="journal article" date="2011" name="Microbiology">
        <title>The role of two SARP family transcriptional regulators in regulation of the auricin gene cluster in Streptomyces aureofaciens CCM 3239.</title>
        <authorList>
            <person name="Novakova R."/>
            <person name="Rehakova A."/>
            <person name="Kutas P."/>
            <person name="Feckova L."/>
            <person name="Kormanec J."/>
        </authorList>
    </citation>
    <scope>NUCLEOTIDE SEQUENCE</scope>
    <source>
        <strain evidence="6">CCM3239</strain>
        <plasmid evidence="6">pSA3239</plasmid>
    </source>
</reference>
<keyword evidence="1" id="KW-0436">Ligase</keyword>
<dbReference type="PANTHER" id="PTHR43585:SF2">
    <property type="entry name" value="ATP-GRASP ENZYME FSQD"/>
    <property type="match status" value="1"/>
</dbReference>
<name>A0A068LDD4_KITAU</name>
<proteinExistence type="predicted"/>
<evidence type="ECO:0000313" key="6">
    <source>
        <dbReference type="EMBL" id="AIE41935.1"/>
    </source>
</evidence>
<reference evidence="6" key="2">
    <citation type="journal article" date="2005" name="Microbiology">
        <title>Characterization of a regulatory gene essential for the production of the angucycline-like polyketide antibiotic auricin in Streptomyces aureofaciens CCM 3239.</title>
        <authorList>
            <person name="Novakova R."/>
            <person name="Homerova D."/>
            <person name="Feckova L."/>
            <person name="Kormanec J."/>
        </authorList>
    </citation>
    <scope>NUCLEOTIDE SEQUENCE</scope>
    <source>
        <strain evidence="6">CCM3239</strain>
        <plasmid evidence="6">pSA3239</plasmid>
    </source>
</reference>
<evidence type="ECO:0000256" key="4">
    <source>
        <dbReference type="PROSITE-ProRule" id="PRU00409"/>
    </source>
</evidence>
<reference evidence="6" key="7">
    <citation type="journal article" date="2014" name="Appl. Microbiol. Biotechnol.">
        <title>Intriguing properties of the angucycline antibiotic auricin and complex regulation of its biosynthesis.</title>
        <authorList>
            <person name="Kormanec J."/>
            <person name="Novakova R."/>
            <person name="Mingyar E."/>
            <person name="Feckova L."/>
        </authorList>
    </citation>
    <scope>NUCLEOTIDE SEQUENCE</scope>
    <source>
        <strain evidence="6">CCM3239</strain>
        <plasmid evidence="6">pSA3239</plasmid>
    </source>
</reference>
<evidence type="ECO:0000256" key="1">
    <source>
        <dbReference type="ARBA" id="ARBA00022598"/>
    </source>
</evidence>
<organism evidence="6">
    <name type="scientific">Kitasatospora aureofaciens</name>
    <name type="common">Streptomyces aureofaciens</name>
    <dbReference type="NCBI Taxonomy" id="1894"/>
    <lineage>
        <taxon>Bacteria</taxon>
        <taxon>Bacillati</taxon>
        <taxon>Actinomycetota</taxon>
        <taxon>Actinomycetes</taxon>
        <taxon>Kitasatosporales</taxon>
        <taxon>Streptomycetaceae</taxon>
        <taxon>Kitasatospora</taxon>
    </lineage>
</organism>
<protein>
    <recommendedName>
        <fullName evidence="5">ATP-grasp domain-containing protein</fullName>
    </recommendedName>
</protein>
<dbReference type="GO" id="GO:0046872">
    <property type="term" value="F:metal ion binding"/>
    <property type="evidence" value="ECO:0007669"/>
    <property type="project" value="InterPro"/>
</dbReference>
<reference evidence="6" key="6">
    <citation type="journal article" date="2013" name="FEMS Microbiol. Lett.">
        <title>The gene cluster aur1 for the angucycline antibiotic auricin is located on a large linear plasmid pSA3239 in Streptomyces aureofaciens CCM 3239.</title>
        <authorList>
            <person name="Novakova R."/>
            <person name="Knirschova R."/>
            <person name="Farkasovsky M."/>
            <person name="Feckova L."/>
            <person name="Rehakova A."/>
            <person name="Mingyar E."/>
            <person name="Kormanec J."/>
        </authorList>
    </citation>
    <scope>NUCLEOTIDE SEQUENCE</scope>
    <source>
        <strain evidence="6">CCM3239</strain>
        <plasmid evidence="6">pSA3239</plasmid>
    </source>
</reference>
<reference evidence="6" key="3">
    <citation type="journal article" date="2010" name="Folia Microbiol. (Praha)">
        <title>Identification and characterization of an indigoidine-like gene for a blue pigment biosynthesis in Streptomyces aureofaciens CCM 3239.</title>
        <authorList>
            <person name="Novakova R."/>
            <person name="Odnogova Z."/>
            <person name="Kutas P."/>
            <person name="Feckova L."/>
            <person name="Kormanec J."/>
        </authorList>
    </citation>
    <scope>NUCLEOTIDE SEQUENCE</scope>
    <source>
        <strain evidence="6">CCM3239</strain>
        <plasmid evidence="6">pSA3239</plasmid>
    </source>
</reference>
<dbReference type="Pfam" id="PF13535">
    <property type="entry name" value="ATP-grasp_4"/>
    <property type="match status" value="1"/>
</dbReference>
<keyword evidence="3 4" id="KW-0067">ATP-binding</keyword>